<proteinExistence type="inferred from homology"/>
<evidence type="ECO:0000256" key="6">
    <source>
        <dbReference type="ARBA" id="ARBA00022448"/>
    </source>
</evidence>
<dbReference type="AlphaFoldDB" id="A0A6M9AU14"/>
<dbReference type="GO" id="GO:0005743">
    <property type="term" value="C:mitochondrial inner membrane"/>
    <property type="evidence" value="ECO:0007669"/>
    <property type="project" value="UniProtKB-SubCell"/>
</dbReference>
<keyword evidence="13" id="KW-0520">NAD</keyword>
<evidence type="ECO:0000256" key="12">
    <source>
        <dbReference type="ARBA" id="ARBA00022989"/>
    </source>
</evidence>
<protein>
    <recommendedName>
        <fullName evidence="5">NADH-ubiquinone oxidoreductase chain 2</fullName>
        <ecNumber evidence="4">7.1.1.2</ecNumber>
    </recommendedName>
    <alternativeName>
        <fullName evidence="17">NADH dehydrogenase subunit 2</fullName>
    </alternativeName>
</protein>
<comment type="function">
    <text evidence="1">Core subunit of the mitochondrial membrane respiratory chain NADH dehydrogenase (Complex I) that is believed to belong to the minimal assembly required for catalysis. Complex I functions in the transfer of electrons from NADH to the respiratory chain. The immediate electron acceptor for the enzyme is believed to be ubiquinone.</text>
</comment>
<evidence type="ECO:0000256" key="10">
    <source>
        <dbReference type="ARBA" id="ARBA00022967"/>
    </source>
</evidence>
<keyword evidence="14" id="KW-0830">Ubiquinone</keyword>
<dbReference type="InterPro" id="IPR050175">
    <property type="entry name" value="Complex_I_Subunit_2"/>
</dbReference>
<feature type="transmembrane region" description="Helical" evidence="19">
    <location>
        <begin position="35"/>
        <end position="52"/>
    </location>
</feature>
<feature type="transmembrane region" description="Helical" evidence="19">
    <location>
        <begin position="93"/>
        <end position="116"/>
    </location>
</feature>
<evidence type="ECO:0000256" key="17">
    <source>
        <dbReference type="ARBA" id="ARBA00031028"/>
    </source>
</evidence>
<dbReference type="Pfam" id="PF00361">
    <property type="entry name" value="Proton_antipo_M"/>
    <property type="match status" value="1"/>
</dbReference>
<dbReference type="InterPro" id="IPR001750">
    <property type="entry name" value="ND/Mrp_TM"/>
</dbReference>
<evidence type="ECO:0000256" key="19">
    <source>
        <dbReference type="SAM" id="Phobius"/>
    </source>
</evidence>
<organism evidence="21">
    <name type="scientific">Anterhynchium abdominale</name>
    <dbReference type="NCBI Taxonomy" id="1589846"/>
    <lineage>
        <taxon>Eukaryota</taxon>
        <taxon>Metazoa</taxon>
        <taxon>Ecdysozoa</taxon>
        <taxon>Arthropoda</taxon>
        <taxon>Hexapoda</taxon>
        <taxon>Insecta</taxon>
        <taxon>Pterygota</taxon>
        <taxon>Neoptera</taxon>
        <taxon>Endopterygota</taxon>
        <taxon>Hymenoptera</taxon>
        <taxon>Apocrita</taxon>
        <taxon>Aculeata</taxon>
        <taxon>Vespoidea</taxon>
        <taxon>Vespidae</taxon>
        <taxon>Eumeninae</taxon>
        <taxon>Anterhynchium</taxon>
    </lineage>
</organism>
<comment type="catalytic activity">
    <reaction evidence="18">
        <text>a ubiquinone + NADH + 5 H(+)(in) = a ubiquinol + NAD(+) + 4 H(+)(out)</text>
        <dbReference type="Rhea" id="RHEA:29091"/>
        <dbReference type="Rhea" id="RHEA-COMP:9565"/>
        <dbReference type="Rhea" id="RHEA-COMP:9566"/>
        <dbReference type="ChEBI" id="CHEBI:15378"/>
        <dbReference type="ChEBI" id="CHEBI:16389"/>
        <dbReference type="ChEBI" id="CHEBI:17976"/>
        <dbReference type="ChEBI" id="CHEBI:57540"/>
        <dbReference type="ChEBI" id="CHEBI:57945"/>
        <dbReference type="EC" id="7.1.1.2"/>
    </reaction>
</comment>
<evidence type="ECO:0000256" key="13">
    <source>
        <dbReference type="ARBA" id="ARBA00023027"/>
    </source>
</evidence>
<evidence type="ECO:0000256" key="11">
    <source>
        <dbReference type="ARBA" id="ARBA00022982"/>
    </source>
</evidence>
<feature type="transmembrane region" description="Helical" evidence="19">
    <location>
        <begin position="64"/>
        <end position="87"/>
    </location>
</feature>
<evidence type="ECO:0000256" key="18">
    <source>
        <dbReference type="ARBA" id="ARBA00049551"/>
    </source>
</evidence>
<evidence type="ECO:0000313" key="21">
    <source>
        <dbReference type="EMBL" id="QKK69298.1"/>
    </source>
</evidence>
<evidence type="ECO:0000256" key="2">
    <source>
        <dbReference type="ARBA" id="ARBA00004448"/>
    </source>
</evidence>
<feature type="transmembrane region" description="Helical" evidence="19">
    <location>
        <begin position="321"/>
        <end position="339"/>
    </location>
</feature>
<evidence type="ECO:0000256" key="16">
    <source>
        <dbReference type="ARBA" id="ARBA00023136"/>
    </source>
</evidence>
<feature type="transmembrane region" description="Helical" evidence="19">
    <location>
        <begin position="281"/>
        <end position="301"/>
    </location>
</feature>
<keyword evidence="6" id="KW-0813">Transport</keyword>
<feature type="transmembrane region" description="Helical" evidence="19">
    <location>
        <begin position="179"/>
        <end position="196"/>
    </location>
</feature>
<feature type="transmembrane region" description="Helical" evidence="19">
    <location>
        <begin position="128"/>
        <end position="147"/>
    </location>
</feature>
<evidence type="ECO:0000259" key="20">
    <source>
        <dbReference type="Pfam" id="PF00361"/>
    </source>
</evidence>
<feature type="transmembrane region" description="Helical" evidence="19">
    <location>
        <begin position="202"/>
        <end position="220"/>
    </location>
</feature>
<dbReference type="GO" id="GO:0006120">
    <property type="term" value="P:mitochondrial electron transport, NADH to ubiquinone"/>
    <property type="evidence" value="ECO:0007669"/>
    <property type="project" value="TreeGrafter"/>
</dbReference>
<feature type="transmembrane region" description="Helical" evidence="19">
    <location>
        <begin position="240"/>
        <end position="261"/>
    </location>
</feature>
<dbReference type="PANTHER" id="PTHR46552">
    <property type="entry name" value="NADH-UBIQUINONE OXIDOREDUCTASE CHAIN 2"/>
    <property type="match status" value="1"/>
</dbReference>
<evidence type="ECO:0000256" key="15">
    <source>
        <dbReference type="ARBA" id="ARBA00023128"/>
    </source>
</evidence>
<dbReference type="PANTHER" id="PTHR46552:SF1">
    <property type="entry name" value="NADH-UBIQUINONE OXIDOREDUCTASE CHAIN 2"/>
    <property type="match status" value="1"/>
</dbReference>
<keyword evidence="15 21" id="KW-0496">Mitochondrion</keyword>
<feature type="transmembrane region" description="Helical" evidence="19">
    <location>
        <begin position="12"/>
        <end position="29"/>
    </location>
</feature>
<evidence type="ECO:0000256" key="1">
    <source>
        <dbReference type="ARBA" id="ARBA00003257"/>
    </source>
</evidence>
<evidence type="ECO:0000256" key="8">
    <source>
        <dbReference type="ARBA" id="ARBA00022692"/>
    </source>
</evidence>
<name>A0A6M9AU14_9HYME</name>
<keyword evidence="10" id="KW-1278">Translocase</keyword>
<keyword evidence="8 19" id="KW-0812">Transmembrane</keyword>
<evidence type="ECO:0000256" key="14">
    <source>
        <dbReference type="ARBA" id="ARBA00023075"/>
    </source>
</evidence>
<comment type="similarity">
    <text evidence="3">Belongs to the complex I subunit 2 family.</text>
</comment>
<feature type="domain" description="NADH:quinone oxidoreductase/Mrp antiporter transmembrane" evidence="20">
    <location>
        <begin position="32"/>
        <end position="265"/>
    </location>
</feature>
<reference evidence="21" key="1">
    <citation type="submission" date="2018-10" db="EMBL/GenBank/DDBJ databases">
        <title>Mitochondrial genome of four interrelated genera and Comparative analysis in the family Vespidae (Hymenoptera: Vespidae).</title>
        <authorList>
            <person name="Zhang Q.-H."/>
            <person name="Li T.-J."/>
        </authorList>
    </citation>
    <scope>NUCLEOTIDE SEQUENCE</scope>
</reference>
<keyword evidence="7" id="KW-0679">Respiratory chain</keyword>
<evidence type="ECO:0000256" key="9">
    <source>
        <dbReference type="ARBA" id="ARBA00022792"/>
    </source>
</evidence>
<keyword evidence="12 19" id="KW-1133">Transmembrane helix</keyword>
<evidence type="ECO:0000256" key="3">
    <source>
        <dbReference type="ARBA" id="ARBA00007012"/>
    </source>
</evidence>
<dbReference type="EC" id="7.1.1.2" evidence="4"/>
<dbReference type="GO" id="GO:0008137">
    <property type="term" value="F:NADH dehydrogenase (ubiquinone) activity"/>
    <property type="evidence" value="ECO:0007669"/>
    <property type="project" value="UniProtKB-EC"/>
</dbReference>
<accession>A0A6M9AU14</accession>
<sequence length="340" mass="40482">MNKSMNSFNSPMNFLIMVIMIILNFLSMMTSNLNYLWLLLEINLLLFFYLMAKTINYTIMPTFYFIQSLTSLLFIFTFNSSYLLGINSYSMEFYLIDLLFFLSISMKLGLFPFTWLPPMLMENMNWNLIFLFSTFQKFIPFMVIKNYPLHFESWLLMMCLCSILISTIKALMEPKIKSMLAYSSINNTAWMIILIKMNTMMFGFYFIMYVIITQFVVSFFNESDAKYFSDLMVQYSFKMYLFFIVTMFLLSMIPPMTSFIIKLNTAFIFIVDGHTMPTSLYILASLLSIMMYMGILIKFFYLQYIKLKIKFMLSKQDPKPLFILIFLALITFFVMLYFMN</sequence>
<evidence type="ECO:0000256" key="4">
    <source>
        <dbReference type="ARBA" id="ARBA00012944"/>
    </source>
</evidence>
<dbReference type="EMBL" id="MK051029">
    <property type="protein sequence ID" value="QKK69298.1"/>
    <property type="molecule type" value="Genomic_DNA"/>
</dbReference>
<evidence type="ECO:0000256" key="7">
    <source>
        <dbReference type="ARBA" id="ARBA00022660"/>
    </source>
</evidence>
<keyword evidence="9" id="KW-0999">Mitochondrion inner membrane</keyword>
<gene>
    <name evidence="21" type="primary">ND2</name>
</gene>
<geneLocation type="mitochondrion" evidence="21"/>
<comment type="subcellular location">
    <subcellularLocation>
        <location evidence="2">Mitochondrion inner membrane</location>
        <topology evidence="2">Multi-pass membrane protein</topology>
    </subcellularLocation>
</comment>
<feature type="transmembrane region" description="Helical" evidence="19">
    <location>
        <begin position="153"/>
        <end position="172"/>
    </location>
</feature>
<evidence type="ECO:0000256" key="5">
    <source>
        <dbReference type="ARBA" id="ARBA00021008"/>
    </source>
</evidence>
<keyword evidence="16 19" id="KW-0472">Membrane</keyword>
<keyword evidence="11" id="KW-0249">Electron transport</keyword>